<protein>
    <recommendedName>
        <fullName evidence="3">1-phosphatidylinositol phosphodiesterase</fullName>
        <ecNumber evidence="2">4.6.1.13</ecNumber>
    </recommendedName>
    <alternativeName>
        <fullName evidence="4">Phosphatidylinositol diacylglycerol-lyase</fullName>
    </alternativeName>
    <alternativeName>
        <fullName evidence="5">Phosphatidylinositol-specific phospholipase C</fullName>
    </alternativeName>
</protein>
<dbReference type="InterPro" id="IPR000909">
    <property type="entry name" value="PLipase_C_PInositol-sp_X_dom"/>
</dbReference>
<dbReference type="PROSITE" id="PS50007">
    <property type="entry name" value="PIPLC_X_DOMAIN"/>
    <property type="match status" value="1"/>
</dbReference>
<dbReference type="EMBL" id="RKQG01000003">
    <property type="protein sequence ID" value="RPE27567.1"/>
    <property type="molecule type" value="Genomic_DNA"/>
</dbReference>
<dbReference type="SMART" id="SM00148">
    <property type="entry name" value="PLCXc"/>
    <property type="match status" value="1"/>
</dbReference>
<comment type="catalytic activity">
    <reaction evidence="1">
        <text>a 1,2-diacyl-sn-glycero-3-phospho-(1D-myo-inositol) = 1D-myo-inositol 1,2-cyclic phosphate + a 1,2-diacyl-sn-glycerol</text>
        <dbReference type="Rhea" id="RHEA:17093"/>
        <dbReference type="ChEBI" id="CHEBI:17815"/>
        <dbReference type="ChEBI" id="CHEBI:57880"/>
        <dbReference type="ChEBI" id="CHEBI:58484"/>
        <dbReference type="EC" id="4.6.1.13"/>
    </reaction>
</comment>
<evidence type="ECO:0000256" key="4">
    <source>
        <dbReference type="ARBA" id="ARBA00030474"/>
    </source>
</evidence>
<dbReference type="PANTHER" id="PTHR13593:SF113">
    <property type="entry name" value="SI:DKEY-266F7.9"/>
    <property type="match status" value="1"/>
</dbReference>
<evidence type="ECO:0000256" key="6">
    <source>
        <dbReference type="SAM" id="SignalP"/>
    </source>
</evidence>
<accession>A0A3N4RGV7</accession>
<dbReference type="SUPFAM" id="SSF51695">
    <property type="entry name" value="PLC-like phosphodiesterases"/>
    <property type="match status" value="1"/>
</dbReference>
<comment type="caution">
    <text evidence="8">The sequence shown here is derived from an EMBL/GenBank/DDBJ whole genome shotgun (WGS) entry which is preliminary data.</text>
</comment>
<dbReference type="Pfam" id="PF00388">
    <property type="entry name" value="PI-PLC-X"/>
    <property type="match status" value="1"/>
</dbReference>
<dbReference type="PROSITE" id="PS51318">
    <property type="entry name" value="TAT"/>
    <property type="match status" value="1"/>
</dbReference>
<feature type="domain" description="Phosphatidylinositol-specific phospholipase C X" evidence="7">
    <location>
        <begin position="67"/>
        <end position="216"/>
    </location>
</feature>
<dbReference type="CDD" id="cd08586">
    <property type="entry name" value="PI-PLCc_BcPLC_like"/>
    <property type="match status" value="1"/>
</dbReference>
<feature type="signal peptide" evidence="6">
    <location>
        <begin position="1"/>
        <end position="31"/>
    </location>
</feature>
<dbReference type="AlphaFoldDB" id="A0A3N4RGV7"/>
<evidence type="ECO:0000256" key="1">
    <source>
        <dbReference type="ARBA" id="ARBA00001316"/>
    </source>
</evidence>
<reference evidence="8 9" key="1">
    <citation type="submission" date="2018-11" db="EMBL/GenBank/DDBJ databases">
        <title>Sequencing the genomes of 1000 actinobacteria strains.</title>
        <authorList>
            <person name="Klenk H.-P."/>
        </authorList>
    </citation>
    <scope>NUCLEOTIDE SEQUENCE [LARGE SCALE GENOMIC DNA]</scope>
    <source>
        <strain evidence="8 9">DSM 44781</strain>
    </source>
</reference>
<name>A0A3N4RGV7_9ACTN</name>
<feature type="chain" id="PRO_5018330516" description="1-phosphatidylinositol phosphodiesterase" evidence="6">
    <location>
        <begin position="32"/>
        <end position="335"/>
    </location>
</feature>
<dbReference type="InterPro" id="IPR017946">
    <property type="entry name" value="PLC-like_Pdiesterase_TIM-brl"/>
</dbReference>
<evidence type="ECO:0000313" key="9">
    <source>
        <dbReference type="Proteomes" id="UP000266906"/>
    </source>
</evidence>
<keyword evidence="6" id="KW-0732">Signal</keyword>
<evidence type="ECO:0000313" key="8">
    <source>
        <dbReference type="EMBL" id="RPE27567.1"/>
    </source>
</evidence>
<evidence type="ECO:0000256" key="3">
    <source>
        <dbReference type="ARBA" id="ARBA00019758"/>
    </source>
</evidence>
<organism evidence="8 9">
    <name type="scientific">Kitasatospora cineracea</name>
    <dbReference type="NCBI Taxonomy" id="88074"/>
    <lineage>
        <taxon>Bacteria</taxon>
        <taxon>Bacillati</taxon>
        <taxon>Actinomycetota</taxon>
        <taxon>Actinomycetes</taxon>
        <taxon>Kitasatosporales</taxon>
        <taxon>Streptomycetaceae</taxon>
        <taxon>Kitasatospora</taxon>
    </lineage>
</organism>
<evidence type="ECO:0000256" key="2">
    <source>
        <dbReference type="ARBA" id="ARBA00012581"/>
    </source>
</evidence>
<dbReference type="EC" id="4.6.1.13" evidence="2"/>
<dbReference type="GO" id="GO:0008081">
    <property type="term" value="F:phosphoric diester hydrolase activity"/>
    <property type="evidence" value="ECO:0007669"/>
    <property type="project" value="InterPro"/>
</dbReference>
<dbReference type="PANTHER" id="PTHR13593">
    <property type="match status" value="1"/>
</dbReference>
<sequence length="335" mass="36567">MTVARRTLLTGAAATLAGTLGGLALPATARAATATRTAAATRAVPAAATVTGSTPGGQPTADWMGRLDAARPLLGLTVPGTHDSCCTDPAHGTEWSHTQNWGVPEQLTQGVRFLDIRCNGLQGTADELGVYHSDAYQYVRLQDVLDQCRAFLTAHRGETVVMRLRNENAGGQALDPAEFRRRVDHYLDDLGYRPLFHLSGWPTLGTARGRIVLVADFANDWGVIQWSSGSNAYFRTQDLWQTDQLFPLRVKGRAITQQFDTAAADPASSQMYVNFLSYAGGYWPKSAEQTLMDQSVYPYLTAHVGRPARYGIVPMDFPDFHVNVLHLLIDQNFTA</sequence>
<dbReference type="GO" id="GO:0006629">
    <property type="term" value="P:lipid metabolic process"/>
    <property type="evidence" value="ECO:0007669"/>
    <property type="project" value="InterPro"/>
</dbReference>
<dbReference type="RefSeq" id="WP_123821138.1">
    <property type="nucleotide sequence ID" value="NZ_RKQG01000003.1"/>
</dbReference>
<evidence type="ECO:0000259" key="7">
    <source>
        <dbReference type="SMART" id="SM00148"/>
    </source>
</evidence>
<gene>
    <name evidence="8" type="ORF">EDD38_6849</name>
</gene>
<keyword evidence="9" id="KW-1185">Reference proteome</keyword>
<proteinExistence type="predicted"/>
<dbReference type="Gene3D" id="3.20.20.190">
    <property type="entry name" value="Phosphatidylinositol (PI) phosphodiesterase"/>
    <property type="match status" value="1"/>
</dbReference>
<dbReference type="InterPro" id="IPR006311">
    <property type="entry name" value="TAT_signal"/>
</dbReference>
<dbReference type="Proteomes" id="UP000266906">
    <property type="component" value="Unassembled WGS sequence"/>
</dbReference>
<dbReference type="InterPro" id="IPR051057">
    <property type="entry name" value="PI-PLC_domain"/>
</dbReference>
<evidence type="ECO:0000256" key="5">
    <source>
        <dbReference type="ARBA" id="ARBA00030782"/>
    </source>
</evidence>
<dbReference type="GO" id="GO:0004436">
    <property type="term" value="F:phosphatidylinositol diacylglycerol-lyase activity"/>
    <property type="evidence" value="ECO:0007669"/>
    <property type="project" value="UniProtKB-EC"/>
</dbReference>